<sequence length="109" mass="11620">MYANDAVYLWLGVKAYGGWTLGNADAKALHNQPDHIAGSASFEVNPTESVYIPIRFVYGQAQYGGGFMLKVTTPNGQVIVGNNVDAGPYVVRYSCGSSAPVFPPFGSEI</sequence>
<evidence type="ECO:0000313" key="3">
    <source>
        <dbReference type="Proteomes" id="UP000813427"/>
    </source>
</evidence>
<reference evidence="2" key="1">
    <citation type="journal article" date="2021" name="Nat. Commun.">
        <title>Genetic determinants of endophytism in the Arabidopsis root mycobiome.</title>
        <authorList>
            <person name="Mesny F."/>
            <person name="Miyauchi S."/>
            <person name="Thiergart T."/>
            <person name="Pickel B."/>
            <person name="Atanasova L."/>
            <person name="Karlsson M."/>
            <person name="Huettel B."/>
            <person name="Barry K.W."/>
            <person name="Haridas S."/>
            <person name="Chen C."/>
            <person name="Bauer D."/>
            <person name="Andreopoulos W."/>
            <person name="Pangilinan J."/>
            <person name="LaButti K."/>
            <person name="Riley R."/>
            <person name="Lipzen A."/>
            <person name="Clum A."/>
            <person name="Drula E."/>
            <person name="Henrissat B."/>
            <person name="Kohler A."/>
            <person name="Grigoriev I.V."/>
            <person name="Martin F.M."/>
            <person name="Hacquard S."/>
        </authorList>
    </citation>
    <scope>NUCLEOTIDE SEQUENCE</scope>
    <source>
        <strain evidence="2">MPI-SDFR-AT-0068</strain>
    </source>
</reference>
<dbReference type="OrthoDB" id="4388755at2759"/>
<keyword evidence="3" id="KW-1185">Reference proteome</keyword>
<dbReference type="Gene3D" id="2.60.120.1560">
    <property type="match status" value="1"/>
</dbReference>
<dbReference type="Pfam" id="PF10528">
    <property type="entry name" value="GLEYA"/>
    <property type="match status" value="1"/>
</dbReference>
<dbReference type="EMBL" id="JAGPXF010000008">
    <property type="protein sequence ID" value="KAH7232859.1"/>
    <property type="molecule type" value="Genomic_DNA"/>
</dbReference>
<evidence type="ECO:0000259" key="1">
    <source>
        <dbReference type="Pfam" id="PF10528"/>
    </source>
</evidence>
<dbReference type="Proteomes" id="UP000813427">
    <property type="component" value="Unassembled WGS sequence"/>
</dbReference>
<comment type="caution">
    <text evidence="2">The sequence shown here is derived from an EMBL/GenBank/DDBJ whole genome shotgun (WGS) entry which is preliminary data.</text>
</comment>
<name>A0A8K0W5B4_9HYPO</name>
<organism evidence="2 3">
    <name type="scientific">Fusarium tricinctum</name>
    <dbReference type="NCBI Taxonomy" id="61284"/>
    <lineage>
        <taxon>Eukaryota</taxon>
        <taxon>Fungi</taxon>
        <taxon>Dikarya</taxon>
        <taxon>Ascomycota</taxon>
        <taxon>Pezizomycotina</taxon>
        <taxon>Sordariomycetes</taxon>
        <taxon>Hypocreomycetidae</taxon>
        <taxon>Hypocreales</taxon>
        <taxon>Nectriaceae</taxon>
        <taxon>Fusarium</taxon>
        <taxon>Fusarium tricinctum species complex</taxon>
    </lineage>
</organism>
<dbReference type="InterPro" id="IPR018871">
    <property type="entry name" value="GLEYA_adhesin_domain"/>
</dbReference>
<proteinExistence type="predicted"/>
<accession>A0A8K0W5B4</accession>
<feature type="domain" description="GLEYA adhesin" evidence="1">
    <location>
        <begin position="2"/>
        <end position="72"/>
    </location>
</feature>
<gene>
    <name evidence="2" type="ORF">BKA59DRAFT_517300</name>
</gene>
<dbReference type="AlphaFoldDB" id="A0A8K0W5B4"/>
<evidence type="ECO:0000313" key="2">
    <source>
        <dbReference type="EMBL" id="KAH7232859.1"/>
    </source>
</evidence>
<protein>
    <recommendedName>
        <fullName evidence="1">GLEYA adhesin domain-containing protein</fullName>
    </recommendedName>
</protein>